<reference evidence="2" key="1">
    <citation type="submission" date="2023-01" db="EMBL/GenBank/DDBJ databases">
        <title>Draft genome sequence of Nocardiopsis sp. LSu2-4 isolated from halophytes.</title>
        <authorList>
            <person name="Duangmal K."/>
            <person name="Chantavorakit T."/>
        </authorList>
    </citation>
    <scope>NUCLEOTIDE SEQUENCE</scope>
    <source>
        <strain evidence="2">LSu2-4</strain>
    </source>
</reference>
<gene>
    <name evidence="2" type="ORF">O4U47_04040</name>
</gene>
<keyword evidence="3" id="KW-1185">Reference proteome</keyword>
<evidence type="ECO:0000256" key="1">
    <source>
        <dbReference type="SAM" id="MobiDB-lite"/>
    </source>
</evidence>
<accession>A0ABT4TGF7</accession>
<feature type="region of interest" description="Disordered" evidence="1">
    <location>
        <begin position="75"/>
        <end position="95"/>
    </location>
</feature>
<organism evidence="2 3">
    <name type="scientific">Nocardiopsis suaedae</name>
    <dbReference type="NCBI Taxonomy" id="3018444"/>
    <lineage>
        <taxon>Bacteria</taxon>
        <taxon>Bacillati</taxon>
        <taxon>Actinomycetota</taxon>
        <taxon>Actinomycetes</taxon>
        <taxon>Streptosporangiales</taxon>
        <taxon>Nocardiopsidaceae</taxon>
        <taxon>Nocardiopsis</taxon>
    </lineage>
</organism>
<dbReference type="RefSeq" id="WP_270676163.1">
    <property type="nucleotide sequence ID" value="NZ_JAQFWP010000005.1"/>
</dbReference>
<evidence type="ECO:0000313" key="2">
    <source>
        <dbReference type="EMBL" id="MDA2803671.1"/>
    </source>
</evidence>
<evidence type="ECO:0008006" key="4">
    <source>
        <dbReference type="Google" id="ProtNLM"/>
    </source>
</evidence>
<sequence>MKDHGFEYRIVEDETPAEIGKFPYVIDDPEWAAEHGYGSGLRREVAELREEDPNQRYFNALPEDRRREALRAANGPSPVGIEATTPDGMELGRSDQGCRSQAQRELYGDLQAWFQATTTVDALEGMRRDRVVGDPAYEEAAASWSACMSEAGHDYATPMEVRRSLPPPDDPLPEDEETALAVDEAECAQETGLGETADELDRQYGDELRREYRSAVETRRRLQLDALPRAHSVTGESEEGAGQA</sequence>
<dbReference type="EMBL" id="JAQFWP010000005">
    <property type="protein sequence ID" value="MDA2803671.1"/>
    <property type="molecule type" value="Genomic_DNA"/>
</dbReference>
<protein>
    <recommendedName>
        <fullName evidence="4">PE-PGRS family protein</fullName>
    </recommendedName>
</protein>
<evidence type="ECO:0000313" key="3">
    <source>
        <dbReference type="Proteomes" id="UP001165685"/>
    </source>
</evidence>
<comment type="caution">
    <text evidence="2">The sequence shown here is derived from an EMBL/GenBank/DDBJ whole genome shotgun (WGS) entry which is preliminary data.</text>
</comment>
<dbReference type="Proteomes" id="UP001165685">
    <property type="component" value="Unassembled WGS sequence"/>
</dbReference>
<name>A0ABT4TGF7_9ACTN</name>
<feature type="region of interest" description="Disordered" evidence="1">
    <location>
        <begin position="225"/>
        <end position="244"/>
    </location>
</feature>
<proteinExistence type="predicted"/>